<name>A0A5C7W6Y5_AQUAC</name>
<dbReference type="PANTHER" id="PTHR35936:SF6">
    <property type="entry name" value="AMINO ACID ABC TRANSPORTER SUBSTRATE-BINDING PAAT FAMILY PROTEIN"/>
    <property type="match status" value="1"/>
</dbReference>
<comment type="caution">
    <text evidence="5">The sequence shown here is derived from an EMBL/GenBank/DDBJ whole genome shotgun (WGS) entry which is preliminary data.</text>
</comment>
<dbReference type="EMBL" id="SSFO01000106">
    <property type="protein sequence ID" value="TXI33436.1"/>
    <property type="molecule type" value="Genomic_DNA"/>
</dbReference>
<dbReference type="SMART" id="SM00062">
    <property type="entry name" value="PBPb"/>
    <property type="match status" value="1"/>
</dbReference>
<evidence type="ECO:0000313" key="5">
    <source>
        <dbReference type="EMBL" id="TXI33436.1"/>
    </source>
</evidence>
<evidence type="ECO:0000256" key="1">
    <source>
        <dbReference type="ARBA" id="ARBA00010333"/>
    </source>
</evidence>
<dbReference type="Pfam" id="PF00497">
    <property type="entry name" value="SBP_bac_3"/>
    <property type="match status" value="1"/>
</dbReference>
<dbReference type="SUPFAM" id="SSF53850">
    <property type="entry name" value="Periplasmic binding protein-like II"/>
    <property type="match status" value="1"/>
</dbReference>
<feature type="chain" id="PRO_5023013096" evidence="3">
    <location>
        <begin position="25"/>
        <end position="279"/>
    </location>
</feature>
<dbReference type="Gene3D" id="3.40.190.10">
    <property type="entry name" value="Periplasmic binding protein-like II"/>
    <property type="match status" value="2"/>
</dbReference>
<sequence>MAARCLRLCLVILLPLLCAPAATADEVYRIGAEDDWYPFTALRDGRVQGMSADLVRAAFAASNTRVELVPYPYSRCMELTRTGHLAACFNTSPDADIASEFRLPQEPLFSDDILLWARHDNARPVTDLQQLAGRKVAVTIGYEYGTAFDSLTDVARVEVRRDLNGFRMLAHQRVAYTAAYRGIAAVLFAEHPELAGQFVPVATLHRPQLFVSFSRYHPQAELLLSRFDSGMRALHRDGRYQQIIERWHLPDATPSGDASTLRPILTTTRAQRPWPTPPN</sequence>
<protein>
    <submittedName>
        <fullName evidence="5">Transporter substrate-binding domain-containing protein</fullName>
    </submittedName>
</protein>
<organism evidence="5 6">
    <name type="scientific">Aquipseudomonas alcaligenes</name>
    <name type="common">Pseudomonas alcaligenes</name>
    <dbReference type="NCBI Taxonomy" id="43263"/>
    <lineage>
        <taxon>Bacteria</taxon>
        <taxon>Pseudomonadati</taxon>
        <taxon>Pseudomonadota</taxon>
        <taxon>Gammaproteobacteria</taxon>
        <taxon>Pseudomonadales</taxon>
        <taxon>Pseudomonadaceae</taxon>
        <taxon>Aquipseudomonas</taxon>
    </lineage>
</organism>
<feature type="domain" description="Solute-binding protein family 3/N-terminal" evidence="4">
    <location>
        <begin position="27"/>
        <end position="251"/>
    </location>
</feature>
<keyword evidence="2 3" id="KW-0732">Signal</keyword>
<reference evidence="5 6" key="1">
    <citation type="submission" date="2018-09" db="EMBL/GenBank/DDBJ databases">
        <title>Metagenome Assembled Genomes from an Advanced Water Purification Facility.</title>
        <authorList>
            <person name="Stamps B.W."/>
            <person name="Spear J.R."/>
        </authorList>
    </citation>
    <scope>NUCLEOTIDE SEQUENCE [LARGE SCALE GENOMIC DNA]</scope>
    <source>
        <strain evidence="5">Bin_52_1</strain>
    </source>
</reference>
<dbReference type="AlphaFoldDB" id="A0A5C7W6Y5"/>
<gene>
    <name evidence="5" type="ORF">E6Q69_06400</name>
</gene>
<accession>A0A5C7W6Y5</accession>
<dbReference type="PANTHER" id="PTHR35936">
    <property type="entry name" value="MEMBRANE-BOUND LYTIC MUREIN TRANSGLYCOSYLASE F"/>
    <property type="match status" value="1"/>
</dbReference>
<dbReference type="Proteomes" id="UP000321110">
    <property type="component" value="Unassembled WGS sequence"/>
</dbReference>
<comment type="similarity">
    <text evidence="1">Belongs to the bacterial solute-binding protein 3 family.</text>
</comment>
<evidence type="ECO:0000259" key="4">
    <source>
        <dbReference type="SMART" id="SM00062"/>
    </source>
</evidence>
<feature type="signal peptide" evidence="3">
    <location>
        <begin position="1"/>
        <end position="24"/>
    </location>
</feature>
<dbReference type="InterPro" id="IPR001638">
    <property type="entry name" value="Solute-binding_3/MltF_N"/>
</dbReference>
<evidence type="ECO:0000256" key="2">
    <source>
        <dbReference type="ARBA" id="ARBA00022729"/>
    </source>
</evidence>
<proteinExistence type="inferred from homology"/>
<evidence type="ECO:0000313" key="6">
    <source>
        <dbReference type="Proteomes" id="UP000321110"/>
    </source>
</evidence>
<evidence type="ECO:0000256" key="3">
    <source>
        <dbReference type="SAM" id="SignalP"/>
    </source>
</evidence>